<feature type="compositionally biased region" description="Polar residues" evidence="1">
    <location>
        <begin position="33"/>
        <end position="46"/>
    </location>
</feature>
<feature type="chain" id="PRO_5040241714" evidence="2">
    <location>
        <begin position="31"/>
        <end position="249"/>
    </location>
</feature>
<proteinExistence type="predicted"/>
<comment type="caution">
    <text evidence="3">The sequence shown here is derived from an EMBL/GenBank/DDBJ whole genome shotgun (WGS) entry which is preliminary data.</text>
</comment>
<evidence type="ECO:0000256" key="1">
    <source>
        <dbReference type="SAM" id="MobiDB-lite"/>
    </source>
</evidence>
<protein>
    <submittedName>
        <fullName evidence="3">Uncharacterized protein</fullName>
    </submittedName>
</protein>
<feature type="compositionally biased region" description="Low complexity" evidence="1">
    <location>
        <begin position="110"/>
        <end position="123"/>
    </location>
</feature>
<feature type="signal peptide" evidence="2">
    <location>
        <begin position="1"/>
        <end position="30"/>
    </location>
</feature>
<evidence type="ECO:0000313" key="3">
    <source>
        <dbReference type="EMBL" id="KAH0551477.1"/>
    </source>
</evidence>
<keyword evidence="2" id="KW-0732">Signal</keyword>
<feature type="region of interest" description="Disordered" evidence="1">
    <location>
        <begin position="108"/>
        <end position="134"/>
    </location>
</feature>
<dbReference type="AlphaFoldDB" id="A0A9P8ICZ6"/>
<organism evidence="3 4">
    <name type="scientific">Trichoglossum hirsutum</name>
    <dbReference type="NCBI Taxonomy" id="265104"/>
    <lineage>
        <taxon>Eukaryota</taxon>
        <taxon>Fungi</taxon>
        <taxon>Dikarya</taxon>
        <taxon>Ascomycota</taxon>
        <taxon>Pezizomycotina</taxon>
        <taxon>Geoglossomycetes</taxon>
        <taxon>Geoglossales</taxon>
        <taxon>Geoglossaceae</taxon>
        <taxon>Trichoglossum</taxon>
    </lineage>
</organism>
<keyword evidence="4" id="KW-1185">Reference proteome</keyword>
<feature type="region of interest" description="Disordered" evidence="1">
    <location>
        <begin position="33"/>
        <end position="95"/>
    </location>
</feature>
<sequence>MLFFSSSGARRVFFFLLWIILLIALQNIFSRSGTTGHKHSASTTAVLQPLQPPQPLERARPPPQGRNVSLPTHRIDEDEGQPPPPGGYYAPEKAQYGKPPLLTQAQFVRPSQPSQSSQSSQSSPPRPAADRAGFVGGHRLSDQLVGVNRRTAESNSGFVGPVRSTASPEFSASARRPESPPAVAPASHQPVTPPAHPAGAQYETPPIPAPYTGAAGTAVYLPQLISLSPGVDPSQFPQGIPVQYIYQIG</sequence>
<feature type="region of interest" description="Disordered" evidence="1">
    <location>
        <begin position="152"/>
        <end position="209"/>
    </location>
</feature>
<dbReference type="EMBL" id="JAGHQM010001997">
    <property type="protein sequence ID" value="KAH0551477.1"/>
    <property type="molecule type" value="Genomic_DNA"/>
</dbReference>
<evidence type="ECO:0000313" key="4">
    <source>
        <dbReference type="Proteomes" id="UP000750711"/>
    </source>
</evidence>
<accession>A0A9P8ICZ6</accession>
<reference evidence="3" key="1">
    <citation type="submission" date="2021-03" db="EMBL/GenBank/DDBJ databases">
        <title>Comparative genomics and phylogenomic investigation of the class Geoglossomycetes provide insights into ecological specialization and systematics.</title>
        <authorList>
            <person name="Melie T."/>
            <person name="Pirro S."/>
            <person name="Miller A.N."/>
            <person name="Quandt A."/>
        </authorList>
    </citation>
    <scope>NUCLEOTIDE SEQUENCE</scope>
    <source>
        <strain evidence="3">CAQ_001_2017</strain>
    </source>
</reference>
<name>A0A9P8ICZ6_9PEZI</name>
<gene>
    <name evidence="3" type="ORF">GP486_007307</name>
</gene>
<evidence type="ECO:0000256" key="2">
    <source>
        <dbReference type="SAM" id="SignalP"/>
    </source>
</evidence>
<dbReference type="Proteomes" id="UP000750711">
    <property type="component" value="Unassembled WGS sequence"/>
</dbReference>
<feature type="non-terminal residue" evidence="3">
    <location>
        <position position="249"/>
    </location>
</feature>